<evidence type="ECO:0000256" key="2">
    <source>
        <dbReference type="SAM" id="SignalP"/>
    </source>
</evidence>
<protein>
    <submittedName>
        <fullName evidence="3">Uncharacterized protein</fullName>
    </submittedName>
</protein>
<dbReference type="AlphaFoldDB" id="A0AA36J8Y5"/>
<sequence length="519" mass="55799">MLLVGPAFGHMARLCYLAVIGVTLAQSPGGVWHIIDALSVICPGSPGYATISLTKPTTADYEPHILTIFRTAKNPVQLSFEVRDSSGNMVADQKQGLTLQGHMRRLSRKLYSMRRRTGFTASRRRGSPLVPMSINPMSWFSARRRTSALPAEARRRMVAPTGLAARRRGTYMGSAGGMSSMSRRRSYTSGSTGYSNPYSSYMGAYGYPSPSYASQSFGGHMPMTTSYGYSGANAYSGNMPIALAAGAGLLAGYSGSHLLHHHSHWGGYSREDMYKMPCTSGSWSGSCSTCVELYGATSCNVMLSPQFDAARDDLMTTGLVPAEIAWPLFVNVTHLSGPDFDPAAICPPKSADERDAWTAPPMKQLFVTLTMLPSQRSGFDDSYQSTARFERARAGSSVMFNLMILCCCLSGCFCLDRWQKANGSGPYEHVGMHSAPFPGGVNPYWHQGHGEMYTGPLPGGAPTPHVHGETELSAGVPLVQGKVVDDFGSPDPRSRAPERAEQADADNANANARSSTSPS</sequence>
<comment type="caution">
    <text evidence="3">The sequence shown here is derived from an EMBL/GenBank/DDBJ whole genome shotgun (WGS) entry which is preliminary data.</text>
</comment>
<feature type="compositionally biased region" description="Basic and acidic residues" evidence="1">
    <location>
        <begin position="492"/>
        <end position="502"/>
    </location>
</feature>
<name>A0AA36J8Y5_9DINO</name>
<evidence type="ECO:0000313" key="3">
    <source>
        <dbReference type="EMBL" id="CAJ1400651.1"/>
    </source>
</evidence>
<proteinExistence type="predicted"/>
<keyword evidence="2" id="KW-0732">Signal</keyword>
<feature type="chain" id="PRO_5041327412" evidence="2">
    <location>
        <begin position="26"/>
        <end position="519"/>
    </location>
</feature>
<keyword evidence="4" id="KW-1185">Reference proteome</keyword>
<evidence type="ECO:0000313" key="4">
    <source>
        <dbReference type="Proteomes" id="UP001178507"/>
    </source>
</evidence>
<dbReference type="Proteomes" id="UP001178507">
    <property type="component" value="Unassembled WGS sequence"/>
</dbReference>
<accession>A0AA36J8Y5</accession>
<organism evidence="3 4">
    <name type="scientific">Effrenium voratum</name>
    <dbReference type="NCBI Taxonomy" id="2562239"/>
    <lineage>
        <taxon>Eukaryota</taxon>
        <taxon>Sar</taxon>
        <taxon>Alveolata</taxon>
        <taxon>Dinophyceae</taxon>
        <taxon>Suessiales</taxon>
        <taxon>Symbiodiniaceae</taxon>
        <taxon>Effrenium</taxon>
    </lineage>
</organism>
<feature type="signal peptide" evidence="2">
    <location>
        <begin position="1"/>
        <end position="25"/>
    </location>
</feature>
<feature type="region of interest" description="Disordered" evidence="1">
    <location>
        <begin position="474"/>
        <end position="519"/>
    </location>
</feature>
<dbReference type="EMBL" id="CAUJNA010003380">
    <property type="protein sequence ID" value="CAJ1400651.1"/>
    <property type="molecule type" value="Genomic_DNA"/>
</dbReference>
<evidence type="ECO:0000256" key="1">
    <source>
        <dbReference type="SAM" id="MobiDB-lite"/>
    </source>
</evidence>
<reference evidence="3" key="1">
    <citation type="submission" date="2023-08" db="EMBL/GenBank/DDBJ databases">
        <authorList>
            <person name="Chen Y."/>
            <person name="Shah S."/>
            <person name="Dougan E. K."/>
            <person name="Thang M."/>
            <person name="Chan C."/>
        </authorList>
    </citation>
    <scope>NUCLEOTIDE SEQUENCE</scope>
</reference>
<gene>
    <name evidence="3" type="ORF">EVOR1521_LOCUS23955</name>
</gene>